<accession>A0ABU6R4V6</accession>
<gene>
    <name evidence="2" type="ORF">PIB30_012087</name>
</gene>
<name>A0ABU6R4V6_9FABA</name>
<evidence type="ECO:0000256" key="1">
    <source>
        <dbReference type="SAM" id="MobiDB-lite"/>
    </source>
</evidence>
<feature type="region of interest" description="Disordered" evidence="1">
    <location>
        <begin position="122"/>
        <end position="142"/>
    </location>
</feature>
<evidence type="ECO:0000313" key="2">
    <source>
        <dbReference type="EMBL" id="MED6119447.1"/>
    </source>
</evidence>
<dbReference type="Proteomes" id="UP001341840">
    <property type="component" value="Unassembled WGS sequence"/>
</dbReference>
<comment type="caution">
    <text evidence="2">The sequence shown here is derived from an EMBL/GenBank/DDBJ whole genome shotgun (WGS) entry which is preliminary data.</text>
</comment>
<sequence>MAQINHLQVGAVRSKHSDTSIIQPFILSQIEKLQMRIHNHTILLQLVLPNTGSIHADLSYERAVTHDGQQAQISKVFIPTEFHNVQVTKKQRQLNDTLIIQKLCFLKIQILQIVMLYQQARDTTKKKKKKDPTVSKSPASPQ</sequence>
<dbReference type="EMBL" id="JASCZI010030238">
    <property type="protein sequence ID" value="MED6119447.1"/>
    <property type="molecule type" value="Genomic_DNA"/>
</dbReference>
<reference evidence="2 3" key="1">
    <citation type="journal article" date="2023" name="Plants (Basel)">
        <title>Bridging the Gap: Combining Genomics and Transcriptomics Approaches to Understand Stylosanthes scabra, an Orphan Legume from the Brazilian Caatinga.</title>
        <authorList>
            <person name="Ferreira-Neto J.R.C."/>
            <person name="da Silva M.D."/>
            <person name="Binneck E."/>
            <person name="de Melo N.F."/>
            <person name="da Silva R.H."/>
            <person name="de Melo A.L.T.M."/>
            <person name="Pandolfi V."/>
            <person name="Bustamante F.O."/>
            <person name="Brasileiro-Vidal A.C."/>
            <person name="Benko-Iseppon A.M."/>
        </authorList>
    </citation>
    <scope>NUCLEOTIDE SEQUENCE [LARGE SCALE GENOMIC DNA]</scope>
    <source>
        <tissue evidence="2">Leaves</tissue>
    </source>
</reference>
<evidence type="ECO:0000313" key="3">
    <source>
        <dbReference type="Proteomes" id="UP001341840"/>
    </source>
</evidence>
<proteinExistence type="predicted"/>
<organism evidence="2 3">
    <name type="scientific">Stylosanthes scabra</name>
    <dbReference type="NCBI Taxonomy" id="79078"/>
    <lineage>
        <taxon>Eukaryota</taxon>
        <taxon>Viridiplantae</taxon>
        <taxon>Streptophyta</taxon>
        <taxon>Embryophyta</taxon>
        <taxon>Tracheophyta</taxon>
        <taxon>Spermatophyta</taxon>
        <taxon>Magnoliopsida</taxon>
        <taxon>eudicotyledons</taxon>
        <taxon>Gunneridae</taxon>
        <taxon>Pentapetalae</taxon>
        <taxon>rosids</taxon>
        <taxon>fabids</taxon>
        <taxon>Fabales</taxon>
        <taxon>Fabaceae</taxon>
        <taxon>Papilionoideae</taxon>
        <taxon>50 kb inversion clade</taxon>
        <taxon>dalbergioids sensu lato</taxon>
        <taxon>Dalbergieae</taxon>
        <taxon>Pterocarpus clade</taxon>
        <taxon>Stylosanthes</taxon>
    </lineage>
</organism>
<keyword evidence="3" id="KW-1185">Reference proteome</keyword>
<protein>
    <submittedName>
        <fullName evidence="2">Uncharacterized protein</fullName>
    </submittedName>
</protein>